<dbReference type="AlphaFoldDB" id="A0A8T2QS96"/>
<protein>
    <recommendedName>
        <fullName evidence="4">PROP1-like PPR domain-containing protein</fullName>
    </recommendedName>
</protein>
<dbReference type="PANTHER" id="PTHR46862">
    <property type="entry name" value="OS07G0661900 PROTEIN"/>
    <property type="match status" value="1"/>
</dbReference>
<accession>A0A8T2QS96</accession>
<evidence type="ECO:0000313" key="5">
    <source>
        <dbReference type="EMBL" id="KAH7286345.1"/>
    </source>
</evidence>
<dbReference type="EMBL" id="CM035437">
    <property type="protein sequence ID" value="KAH7286345.1"/>
    <property type="molecule type" value="Genomic_DNA"/>
</dbReference>
<feature type="domain" description="PROP1-like PPR" evidence="4">
    <location>
        <begin position="332"/>
        <end position="466"/>
    </location>
</feature>
<feature type="repeat" description="PPR" evidence="2">
    <location>
        <begin position="350"/>
        <end position="384"/>
    </location>
</feature>
<feature type="repeat" description="PPR" evidence="2">
    <location>
        <begin position="385"/>
        <end position="419"/>
    </location>
</feature>
<keyword evidence="6" id="KW-1185">Reference proteome</keyword>
<feature type="repeat" description="PPR" evidence="2">
    <location>
        <begin position="280"/>
        <end position="314"/>
    </location>
</feature>
<feature type="repeat" description="PPR" evidence="2">
    <location>
        <begin position="315"/>
        <end position="349"/>
    </location>
</feature>
<dbReference type="PANTHER" id="PTHR46862:SF3">
    <property type="entry name" value="OS07G0661900 PROTEIN"/>
    <property type="match status" value="1"/>
</dbReference>
<dbReference type="NCBIfam" id="TIGR00756">
    <property type="entry name" value="PPR"/>
    <property type="match status" value="4"/>
</dbReference>
<gene>
    <name evidence="5" type="ORF">KP509_32G002500</name>
</gene>
<dbReference type="PROSITE" id="PS51375">
    <property type="entry name" value="PPR"/>
    <property type="match status" value="5"/>
</dbReference>
<sequence>MMFFSTQPKLGAPNIAVVLELAGHGPSSSRTGNGCTAGLHFFVPGNQSSFSCAKWNRDALLTRASTRGALEEASESMSSEGKMVIEDCFPALRQEDKCFYNDSGVADSQSGGLPFEEDVSLECHSQWTGVESSRVGHLRLDDLDMQKDFRRRPFRPRIKVDSPPPRCPPKPGKRQNIPPKAKQMIFKLRDLSVEDFAAALSTLKHLNAERADWLYVLRYFHEKEEKSMLLEVFKFVLLEPAFEASARDYTNLIRVLVRLGDSEAVEHTLKLMVERGVFPDLVTFTVIIGFYGKLGNLYMVKKKFEQLKFYGLVPDNIIYCALIEAYSQLGYAKKAESIMEAMQAAGLSLKIEIFISLIRGYGIIGQVKDAERVFQLMQANLFYPERRSYSALMDAYTKDEDVERAIQVFTNMVAVGIEPTDKALARLVIACEKKNMLREAMEVMETLENKSFKLGTYMLSSLKEWLKKLELHREVNDMTVELEKRVKLKMFLAKKWNAYLPSSYSLY</sequence>
<evidence type="ECO:0000259" key="4">
    <source>
        <dbReference type="Pfam" id="PF17177"/>
    </source>
</evidence>
<dbReference type="OrthoDB" id="185373at2759"/>
<dbReference type="OMA" id="CKCMMAG"/>
<organism evidence="5 6">
    <name type="scientific">Ceratopteris richardii</name>
    <name type="common">Triangle waterfern</name>
    <dbReference type="NCBI Taxonomy" id="49495"/>
    <lineage>
        <taxon>Eukaryota</taxon>
        <taxon>Viridiplantae</taxon>
        <taxon>Streptophyta</taxon>
        <taxon>Embryophyta</taxon>
        <taxon>Tracheophyta</taxon>
        <taxon>Polypodiopsida</taxon>
        <taxon>Polypodiidae</taxon>
        <taxon>Polypodiales</taxon>
        <taxon>Pteridineae</taxon>
        <taxon>Pteridaceae</taxon>
        <taxon>Parkerioideae</taxon>
        <taxon>Ceratopteris</taxon>
    </lineage>
</organism>
<evidence type="ECO:0000256" key="2">
    <source>
        <dbReference type="PROSITE-ProRule" id="PRU00708"/>
    </source>
</evidence>
<feature type="region of interest" description="Disordered" evidence="3">
    <location>
        <begin position="157"/>
        <end position="176"/>
    </location>
</feature>
<reference evidence="5" key="1">
    <citation type="submission" date="2021-08" db="EMBL/GenBank/DDBJ databases">
        <title>WGS assembly of Ceratopteris richardii.</title>
        <authorList>
            <person name="Marchant D.B."/>
            <person name="Chen G."/>
            <person name="Jenkins J."/>
            <person name="Shu S."/>
            <person name="Leebens-Mack J."/>
            <person name="Grimwood J."/>
            <person name="Schmutz J."/>
            <person name="Soltis P."/>
            <person name="Soltis D."/>
            <person name="Chen Z.-H."/>
        </authorList>
    </citation>
    <scope>NUCLEOTIDE SEQUENCE</scope>
    <source>
        <strain evidence="5">Whitten #5841</strain>
        <tissue evidence="5">Leaf</tissue>
    </source>
</reference>
<dbReference type="Proteomes" id="UP000825935">
    <property type="component" value="Chromosome 32"/>
</dbReference>
<dbReference type="InterPro" id="IPR033443">
    <property type="entry name" value="PROP1-like_PPR_dom"/>
</dbReference>
<dbReference type="Pfam" id="PF17177">
    <property type="entry name" value="PPR_long"/>
    <property type="match status" value="1"/>
</dbReference>
<dbReference type="InterPro" id="IPR011990">
    <property type="entry name" value="TPR-like_helical_dom_sf"/>
</dbReference>
<feature type="repeat" description="PPR" evidence="2">
    <location>
        <begin position="245"/>
        <end position="279"/>
    </location>
</feature>
<evidence type="ECO:0000256" key="1">
    <source>
        <dbReference type="ARBA" id="ARBA00022737"/>
    </source>
</evidence>
<dbReference type="Pfam" id="PF13812">
    <property type="entry name" value="PPR_3"/>
    <property type="match status" value="1"/>
</dbReference>
<name>A0A8T2QS96_CERRI</name>
<evidence type="ECO:0000256" key="3">
    <source>
        <dbReference type="SAM" id="MobiDB-lite"/>
    </source>
</evidence>
<keyword evidence="1" id="KW-0677">Repeat</keyword>
<dbReference type="Gene3D" id="1.25.40.10">
    <property type="entry name" value="Tetratricopeptide repeat domain"/>
    <property type="match status" value="2"/>
</dbReference>
<dbReference type="InterPro" id="IPR002885">
    <property type="entry name" value="PPR_rpt"/>
</dbReference>
<comment type="caution">
    <text evidence="5">The sequence shown here is derived from an EMBL/GenBank/DDBJ whole genome shotgun (WGS) entry which is preliminary data.</text>
</comment>
<evidence type="ECO:0000313" key="6">
    <source>
        <dbReference type="Proteomes" id="UP000825935"/>
    </source>
</evidence>
<proteinExistence type="predicted"/>